<gene>
    <name evidence="5" type="ORF">PSACC_03522</name>
</gene>
<dbReference type="CDD" id="cd09900">
    <property type="entry name" value="H3TH_XPG-like"/>
    <property type="match status" value="1"/>
</dbReference>
<dbReference type="GO" id="GO:0005634">
    <property type="term" value="C:nucleus"/>
    <property type="evidence" value="ECO:0007669"/>
    <property type="project" value="UniProtKB-SubCell"/>
</dbReference>
<comment type="subcellular location">
    <subcellularLocation>
        <location evidence="1">Nucleus</location>
    </subcellularLocation>
</comment>
<organism evidence="5 6">
    <name type="scientific">Paramicrosporidium saccamoebae</name>
    <dbReference type="NCBI Taxonomy" id="1246581"/>
    <lineage>
        <taxon>Eukaryota</taxon>
        <taxon>Fungi</taxon>
        <taxon>Fungi incertae sedis</taxon>
        <taxon>Cryptomycota</taxon>
        <taxon>Cryptomycota incertae sedis</taxon>
        <taxon>Paramicrosporidium</taxon>
    </lineage>
</organism>
<feature type="non-terminal residue" evidence="5">
    <location>
        <position position="1"/>
    </location>
</feature>
<reference evidence="5 6" key="1">
    <citation type="submission" date="2016-10" db="EMBL/GenBank/DDBJ databases">
        <title>The genome of Paramicrosporidium saccamoebae is the missing link in understanding Cryptomycota and Microsporidia evolution.</title>
        <authorList>
            <person name="Quandt C.A."/>
            <person name="Beaudet D."/>
            <person name="Corsaro D."/>
            <person name="Michel R."/>
            <person name="Corradi N."/>
            <person name="James T."/>
        </authorList>
    </citation>
    <scope>NUCLEOTIDE SEQUENCE [LARGE SCALE GENOMIC DNA]</scope>
    <source>
        <strain evidence="5 6">KSL3</strain>
    </source>
</reference>
<dbReference type="InterPro" id="IPR006084">
    <property type="entry name" value="XPG/Rad2"/>
</dbReference>
<sequence>KKDHLLKRQLNSIRGDEQHNALDFSKLQVDALVKRRRLAEQLEKVQDSSSMDFEGDYIGKLEGKRIASDGGKRYVLLKNSLSEGGGWTIDGTAKDDEVQVATKKETPAENDNFEAFFGTLDEKYDVIDLVEPGMNDPVVSSFVQQNRSKDEEQPTNLSFDPIEYIAKPLKEEMIFSPLQVITIEDEDSSDTVKPTPERLLVDSSDIVESAPEQLSEDSSDIVELDSKQSSDDALPKIGEKATDQILQEFEEPVDLALEDDVIVEELIPPTYANRDNSELIEQLQSEISALKDSAQPASSSSPDSELLAEFRTMLTIMGIPWINAPGEAEAQCAHLQVIGHVDGVITDDNDVLLFGATKVYRHFFNNSKRIMRFGVKEIERDLALGRSELAILAVMLGGDYGTGVRGMGPVKSMQLLKILRPVVETGEMLAIIAAGLVDSVWPTVDAGSSAFLKKLSIQCAVSDRRLFDPAIVDAYFNPLVDETSSRFQWSLLPDITRLTEFLQTKLRWDPSEVKRTIDPIIMRRTRKK</sequence>
<dbReference type="Pfam" id="PF00867">
    <property type="entry name" value="XPG_I"/>
    <property type="match status" value="1"/>
</dbReference>
<comment type="caution">
    <text evidence="5">The sequence shown here is derived from an EMBL/GenBank/DDBJ whole genome shotgun (WGS) entry which is preliminary data.</text>
</comment>
<feature type="domain" description="XPG-I" evidence="4">
    <location>
        <begin position="315"/>
        <end position="384"/>
    </location>
</feature>
<dbReference type="Gene3D" id="3.40.50.1010">
    <property type="entry name" value="5'-nuclease"/>
    <property type="match status" value="1"/>
</dbReference>
<dbReference type="PANTHER" id="PTHR16171:SF7">
    <property type="entry name" value="DNA REPAIR PROTEIN RAD2"/>
    <property type="match status" value="1"/>
</dbReference>
<evidence type="ECO:0000256" key="1">
    <source>
        <dbReference type="ARBA" id="ARBA00004123"/>
    </source>
</evidence>
<dbReference type="PANTHER" id="PTHR16171">
    <property type="entry name" value="DNA REPAIR PROTEIN COMPLEMENTING XP-G CELLS-RELATED"/>
    <property type="match status" value="1"/>
</dbReference>
<dbReference type="GO" id="GO:0003697">
    <property type="term" value="F:single-stranded DNA binding"/>
    <property type="evidence" value="ECO:0007669"/>
    <property type="project" value="TreeGrafter"/>
</dbReference>
<dbReference type="EMBL" id="MTSL01000211">
    <property type="protein sequence ID" value="PJF16660.1"/>
    <property type="molecule type" value="Genomic_DNA"/>
</dbReference>
<dbReference type="OrthoDB" id="31113at2759"/>
<dbReference type="Proteomes" id="UP000240830">
    <property type="component" value="Unassembled WGS sequence"/>
</dbReference>
<dbReference type="SUPFAM" id="SSF88723">
    <property type="entry name" value="PIN domain-like"/>
    <property type="match status" value="1"/>
</dbReference>
<evidence type="ECO:0000256" key="3">
    <source>
        <dbReference type="SAM" id="MobiDB-lite"/>
    </source>
</evidence>
<dbReference type="InterPro" id="IPR029060">
    <property type="entry name" value="PIN-like_dom_sf"/>
</dbReference>
<dbReference type="STRING" id="1246581.A0A2H9TGE6"/>
<evidence type="ECO:0000313" key="5">
    <source>
        <dbReference type="EMBL" id="PJF16660.1"/>
    </source>
</evidence>
<dbReference type="GO" id="GO:0004520">
    <property type="term" value="F:DNA endonuclease activity"/>
    <property type="evidence" value="ECO:0007669"/>
    <property type="project" value="TreeGrafter"/>
</dbReference>
<dbReference type="PRINTS" id="PR00853">
    <property type="entry name" value="XPGRADSUPER"/>
</dbReference>
<evidence type="ECO:0000259" key="4">
    <source>
        <dbReference type="SMART" id="SM00484"/>
    </source>
</evidence>
<dbReference type="GO" id="GO:0006281">
    <property type="term" value="P:DNA repair"/>
    <property type="evidence" value="ECO:0007669"/>
    <property type="project" value="UniProtKB-ARBA"/>
</dbReference>
<evidence type="ECO:0000256" key="2">
    <source>
        <dbReference type="ARBA" id="ARBA00023242"/>
    </source>
</evidence>
<accession>A0A2H9TGE6</accession>
<dbReference type="SMART" id="SM00484">
    <property type="entry name" value="XPGI"/>
    <property type="match status" value="1"/>
</dbReference>
<keyword evidence="2" id="KW-0539">Nucleus</keyword>
<protein>
    <recommendedName>
        <fullName evidence="4">XPG-I domain-containing protein</fullName>
    </recommendedName>
</protein>
<dbReference type="SUPFAM" id="SSF47807">
    <property type="entry name" value="5' to 3' exonuclease, C-terminal subdomain"/>
    <property type="match status" value="1"/>
</dbReference>
<dbReference type="InterPro" id="IPR036279">
    <property type="entry name" value="5-3_exonuclease_C_sf"/>
</dbReference>
<dbReference type="InterPro" id="IPR006086">
    <property type="entry name" value="XPG-I_dom"/>
</dbReference>
<evidence type="ECO:0000313" key="6">
    <source>
        <dbReference type="Proteomes" id="UP000240830"/>
    </source>
</evidence>
<feature type="compositionally biased region" description="Basic and acidic residues" evidence="3">
    <location>
        <begin position="224"/>
        <end position="234"/>
    </location>
</feature>
<keyword evidence="6" id="KW-1185">Reference proteome</keyword>
<dbReference type="AlphaFoldDB" id="A0A2H9TGE6"/>
<feature type="region of interest" description="Disordered" evidence="3">
    <location>
        <begin position="209"/>
        <end position="234"/>
    </location>
</feature>
<dbReference type="CDD" id="cd09868">
    <property type="entry name" value="PIN_XPG_RAD2"/>
    <property type="match status" value="1"/>
</dbReference>
<feature type="compositionally biased region" description="Acidic residues" evidence="3">
    <location>
        <begin position="214"/>
        <end position="223"/>
    </location>
</feature>
<name>A0A2H9TGE6_9FUNG</name>
<proteinExistence type="predicted"/>